<evidence type="ECO:0000313" key="3">
    <source>
        <dbReference type="Proteomes" id="UP000235145"/>
    </source>
</evidence>
<proteinExistence type="predicted"/>
<accession>A0A9R1V527</accession>
<dbReference type="AlphaFoldDB" id="A0A9R1V527"/>
<name>A0A9R1V527_LACSA</name>
<evidence type="ECO:0000313" key="2">
    <source>
        <dbReference type="EMBL" id="KAJ0199865.1"/>
    </source>
</evidence>
<protein>
    <submittedName>
        <fullName evidence="2">Uncharacterized protein</fullName>
    </submittedName>
</protein>
<feature type="region of interest" description="Disordered" evidence="1">
    <location>
        <begin position="101"/>
        <end position="122"/>
    </location>
</feature>
<gene>
    <name evidence="2" type="ORF">LSAT_V11C600327020</name>
</gene>
<feature type="compositionally biased region" description="Basic and acidic residues" evidence="1">
    <location>
        <begin position="40"/>
        <end position="55"/>
    </location>
</feature>
<dbReference type="EMBL" id="NBSK02000006">
    <property type="protein sequence ID" value="KAJ0199865.1"/>
    <property type="molecule type" value="Genomic_DNA"/>
</dbReference>
<comment type="caution">
    <text evidence="2">The sequence shown here is derived from an EMBL/GenBank/DDBJ whole genome shotgun (WGS) entry which is preliminary data.</text>
</comment>
<dbReference type="Proteomes" id="UP000235145">
    <property type="component" value="Unassembled WGS sequence"/>
</dbReference>
<keyword evidence="3" id="KW-1185">Reference proteome</keyword>
<feature type="compositionally biased region" description="Basic and acidic residues" evidence="1">
    <location>
        <begin position="63"/>
        <end position="87"/>
    </location>
</feature>
<sequence length="217" mass="25662">MLYICITHIYNIICFQKETKTPKKTKRQRKKSPTKRKTPEKRQLHDSESDFESSRPSKKAKKKEPPIKKEKKNSEKIRHRETSEQEKCRFGLGELNEEFINEQDEGDTDLEDNDSDKDEDDSVEAYESKLYKMLNCFKRMKEKPNSKFSDAITKFPEKESFRIFKVNMKNIIIEEKTKSTTFFEFPSNEIRVEGINLTTVVTSPKSRSEKTGFVYVF</sequence>
<evidence type="ECO:0000256" key="1">
    <source>
        <dbReference type="SAM" id="MobiDB-lite"/>
    </source>
</evidence>
<feature type="compositionally biased region" description="Basic residues" evidence="1">
    <location>
        <begin position="22"/>
        <end position="39"/>
    </location>
</feature>
<feature type="region of interest" description="Disordered" evidence="1">
    <location>
        <begin position="20"/>
        <end position="87"/>
    </location>
</feature>
<organism evidence="2 3">
    <name type="scientific">Lactuca sativa</name>
    <name type="common">Garden lettuce</name>
    <dbReference type="NCBI Taxonomy" id="4236"/>
    <lineage>
        <taxon>Eukaryota</taxon>
        <taxon>Viridiplantae</taxon>
        <taxon>Streptophyta</taxon>
        <taxon>Embryophyta</taxon>
        <taxon>Tracheophyta</taxon>
        <taxon>Spermatophyta</taxon>
        <taxon>Magnoliopsida</taxon>
        <taxon>eudicotyledons</taxon>
        <taxon>Gunneridae</taxon>
        <taxon>Pentapetalae</taxon>
        <taxon>asterids</taxon>
        <taxon>campanulids</taxon>
        <taxon>Asterales</taxon>
        <taxon>Asteraceae</taxon>
        <taxon>Cichorioideae</taxon>
        <taxon>Cichorieae</taxon>
        <taxon>Lactucinae</taxon>
        <taxon>Lactuca</taxon>
    </lineage>
</organism>
<reference evidence="2 3" key="1">
    <citation type="journal article" date="2017" name="Nat. Commun.">
        <title>Genome assembly with in vitro proximity ligation data and whole-genome triplication in lettuce.</title>
        <authorList>
            <person name="Reyes-Chin-Wo S."/>
            <person name="Wang Z."/>
            <person name="Yang X."/>
            <person name="Kozik A."/>
            <person name="Arikit S."/>
            <person name="Song C."/>
            <person name="Xia L."/>
            <person name="Froenicke L."/>
            <person name="Lavelle D.O."/>
            <person name="Truco M.J."/>
            <person name="Xia R."/>
            <person name="Zhu S."/>
            <person name="Xu C."/>
            <person name="Xu H."/>
            <person name="Xu X."/>
            <person name="Cox K."/>
            <person name="Korf I."/>
            <person name="Meyers B.C."/>
            <person name="Michelmore R.W."/>
        </authorList>
    </citation>
    <scope>NUCLEOTIDE SEQUENCE [LARGE SCALE GENOMIC DNA]</scope>
    <source>
        <strain evidence="3">cv. Salinas</strain>
        <tissue evidence="2">Seedlings</tissue>
    </source>
</reference>